<evidence type="ECO:0000313" key="1">
    <source>
        <dbReference type="EMBL" id="JAD40987.1"/>
    </source>
</evidence>
<dbReference type="AlphaFoldDB" id="A0A0A9A1R8"/>
<sequence length="53" mass="5250">MTGDCSRRRGSLICRVVGAGGLRRTAHTIAAASLHRCAPLPLPPSAGAAAPAG</sequence>
<reference evidence="1" key="1">
    <citation type="submission" date="2014-09" db="EMBL/GenBank/DDBJ databases">
        <authorList>
            <person name="Magalhaes I.L.F."/>
            <person name="Oliveira U."/>
            <person name="Santos F.R."/>
            <person name="Vidigal T.H.D.A."/>
            <person name="Brescovit A.D."/>
            <person name="Santos A.J."/>
        </authorList>
    </citation>
    <scope>NUCLEOTIDE SEQUENCE</scope>
    <source>
        <tissue evidence="1">Shoot tissue taken approximately 20 cm above the soil surface</tissue>
    </source>
</reference>
<proteinExistence type="predicted"/>
<protein>
    <submittedName>
        <fullName evidence="1">Uncharacterized protein</fullName>
    </submittedName>
</protein>
<reference evidence="1" key="2">
    <citation type="journal article" date="2015" name="Data Brief">
        <title>Shoot transcriptome of the giant reed, Arundo donax.</title>
        <authorList>
            <person name="Barrero R.A."/>
            <person name="Guerrero F.D."/>
            <person name="Moolhuijzen P."/>
            <person name="Goolsby J.A."/>
            <person name="Tidwell J."/>
            <person name="Bellgard S.E."/>
            <person name="Bellgard M.I."/>
        </authorList>
    </citation>
    <scope>NUCLEOTIDE SEQUENCE</scope>
    <source>
        <tissue evidence="1">Shoot tissue taken approximately 20 cm above the soil surface</tissue>
    </source>
</reference>
<name>A0A0A9A1R8_ARUDO</name>
<organism evidence="1">
    <name type="scientific">Arundo donax</name>
    <name type="common">Giant reed</name>
    <name type="synonym">Donax arundinaceus</name>
    <dbReference type="NCBI Taxonomy" id="35708"/>
    <lineage>
        <taxon>Eukaryota</taxon>
        <taxon>Viridiplantae</taxon>
        <taxon>Streptophyta</taxon>
        <taxon>Embryophyta</taxon>
        <taxon>Tracheophyta</taxon>
        <taxon>Spermatophyta</taxon>
        <taxon>Magnoliopsida</taxon>
        <taxon>Liliopsida</taxon>
        <taxon>Poales</taxon>
        <taxon>Poaceae</taxon>
        <taxon>PACMAD clade</taxon>
        <taxon>Arundinoideae</taxon>
        <taxon>Arundineae</taxon>
        <taxon>Arundo</taxon>
    </lineage>
</organism>
<dbReference type="EMBL" id="GBRH01256908">
    <property type="protein sequence ID" value="JAD40987.1"/>
    <property type="molecule type" value="Transcribed_RNA"/>
</dbReference>
<accession>A0A0A9A1R8</accession>